<evidence type="ECO:0000259" key="1">
    <source>
        <dbReference type="Pfam" id="PF02721"/>
    </source>
</evidence>
<accession>A0A8R7JXI5</accession>
<evidence type="ECO:0000313" key="3">
    <source>
        <dbReference type="Proteomes" id="UP000015106"/>
    </source>
</evidence>
<reference evidence="2" key="2">
    <citation type="submission" date="2018-03" db="EMBL/GenBank/DDBJ databases">
        <title>The Triticum urartu genome reveals the dynamic nature of wheat genome evolution.</title>
        <authorList>
            <person name="Ling H."/>
            <person name="Ma B."/>
            <person name="Shi X."/>
            <person name="Liu H."/>
            <person name="Dong L."/>
            <person name="Sun H."/>
            <person name="Cao Y."/>
            <person name="Gao Q."/>
            <person name="Zheng S."/>
            <person name="Li Y."/>
            <person name="Yu Y."/>
            <person name="Du H."/>
            <person name="Qi M."/>
            <person name="Li Y."/>
            <person name="Yu H."/>
            <person name="Cui Y."/>
            <person name="Wang N."/>
            <person name="Chen C."/>
            <person name="Wu H."/>
            <person name="Zhao Y."/>
            <person name="Zhang J."/>
            <person name="Li Y."/>
            <person name="Zhou W."/>
            <person name="Zhang B."/>
            <person name="Hu W."/>
            <person name="Eijk M."/>
            <person name="Tang J."/>
            <person name="Witsenboer H."/>
            <person name="Zhao S."/>
            <person name="Li Z."/>
            <person name="Zhang A."/>
            <person name="Wang D."/>
            <person name="Liang C."/>
        </authorList>
    </citation>
    <scope>NUCLEOTIDE SEQUENCE [LARGE SCALE GENOMIC DNA]</scope>
    <source>
        <strain evidence="2">cv. G1812</strain>
    </source>
</reference>
<evidence type="ECO:0000313" key="2">
    <source>
        <dbReference type="EnsemblPlants" id="TuG1812G0100001280.01.T01"/>
    </source>
</evidence>
<dbReference type="EnsemblPlants" id="TuG1812G0100001280.01.T01">
    <property type="protein sequence ID" value="TuG1812G0100001280.01.T01"/>
    <property type="gene ID" value="TuG1812G0100001280.01"/>
</dbReference>
<feature type="domain" description="Replication protein A 70 kDa DNA-binding subunit B/D first OB fold" evidence="1">
    <location>
        <begin position="3"/>
        <end position="89"/>
    </location>
</feature>
<dbReference type="AlphaFoldDB" id="A0A8R7JXI5"/>
<protein>
    <recommendedName>
        <fullName evidence="1">Replication protein A 70 kDa DNA-binding subunit B/D first OB fold domain-containing protein</fullName>
    </recommendedName>
</protein>
<reference evidence="2" key="3">
    <citation type="submission" date="2022-06" db="UniProtKB">
        <authorList>
            <consortium name="EnsemblPlants"/>
        </authorList>
    </citation>
    <scope>IDENTIFICATION</scope>
</reference>
<organism evidence="2 3">
    <name type="scientific">Triticum urartu</name>
    <name type="common">Red wild einkorn</name>
    <name type="synonym">Crithodium urartu</name>
    <dbReference type="NCBI Taxonomy" id="4572"/>
    <lineage>
        <taxon>Eukaryota</taxon>
        <taxon>Viridiplantae</taxon>
        <taxon>Streptophyta</taxon>
        <taxon>Embryophyta</taxon>
        <taxon>Tracheophyta</taxon>
        <taxon>Spermatophyta</taxon>
        <taxon>Magnoliopsida</taxon>
        <taxon>Liliopsida</taxon>
        <taxon>Poales</taxon>
        <taxon>Poaceae</taxon>
        <taxon>BOP clade</taxon>
        <taxon>Pooideae</taxon>
        <taxon>Triticodae</taxon>
        <taxon>Triticeae</taxon>
        <taxon>Triticinae</taxon>
        <taxon>Triticum</taxon>
    </lineage>
</organism>
<name>A0A8R7JXI5_TRIUA</name>
<reference evidence="3" key="1">
    <citation type="journal article" date="2013" name="Nature">
        <title>Draft genome of the wheat A-genome progenitor Triticum urartu.</title>
        <authorList>
            <person name="Ling H.Q."/>
            <person name="Zhao S."/>
            <person name="Liu D."/>
            <person name="Wang J."/>
            <person name="Sun H."/>
            <person name="Zhang C."/>
            <person name="Fan H."/>
            <person name="Li D."/>
            <person name="Dong L."/>
            <person name="Tao Y."/>
            <person name="Gao C."/>
            <person name="Wu H."/>
            <person name="Li Y."/>
            <person name="Cui Y."/>
            <person name="Guo X."/>
            <person name="Zheng S."/>
            <person name="Wang B."/>
            <person name="Yu K."/>
            <person name="Liang Q."/>
            <person name="Yang W."/>
            <person name="Lou X."/>
            <person name="Chen J."/>
            <person name="Feng M."/>
            <person name="Jian J."/>
            <person name="Zhang X."/>
            <person name="Luo G."/>
            <person name="Jiang Y."/>
            <person name="Liu J."/>
            <person name="Wang Z."/>
            <person name="Sha Y."/>
            <person name="Zhang B."/>
            <person name="Wu H."/>
            <person name="Tang D."/>
            <person name="Shen Q."/>
            <person name="Xue P."/>
            <person name="Zou S."/>
            <person name="Wang X."/>
            <person name="Liu X."/>
            <person name="Wang F."/>
            <person name="Yang Y."/>
            <person name="An X."/>
            <person name="Dong Z."/>
            <person name="Zhang K."/>
            <person name="Zhang X."/>
            <person name="Luo M.C."/>
            <person name="Dvorak J."/>
            <person name="Tong Y."/>
            <person name="Wang J."/>
            <person name="Yang H."/>
            <person name="Li Z."/>
            <person name="Wang D."/>
            <person name="Zhang A."/>
            <person name="Wang J."/>
        </authorList>
    </citation>
    <scope>NUCLEOTIDE SEQUENCE</scope>
    <source>
        <strain evidence="3">cv. G1812</strain>
    </source>
</reference>
<proteinExistence type="predicted"/>
<dbReference type="InterPro" id="IPR012340">
    <property type="entry name" value="NA-bd_OB-fold"/>
</dbReference>
<dbReference type="Pfam" id="PF02721">
    <property type="entry name" value="DUF223"/>
    <property type="match status" value="1"/>
</dbReference>
<dbReference type="InterPro" id="IPR003871">
    <property type="entry name" value="RFA1B/D_OB_1st"/>
</dbReference>
<dbReference type="Gene3D" id="2.40.50.140">
    <property type="entry name" value="Nucleic acid-binding proteins"/>
    <property type="match status" value="1"/>
</dbReference>
<dbReference type="CDD" id="cd04480">
    <property type="entry name" value="RPA1_DBD_A_like"/>
    <property type="match status" value="1"/>
</dbReference>
<sequence length="90" mass="10725">MKLTIRIMRMWEHTNTDSTVLYGPNFLMVDHKGNTMEGTIPTYRMCIYENEFQEGVIYTIGNFCDTYSQEKKYRAVEHPFWISFAQQTLI</sequence>
<dbReference type="Gramene" id="TuG1812G0100001280.01.T01">
    <property type="protein sequence ID" value="TuG1812G0100001280.01.T01"/>
    <property type="gene ID" value="TuG1812G0100001280.01"/>
</dbReference>
<keyword evidence="3" id="KW-1185">Reference proteome</keyword>
<dbReference type="Proteomes" id="UP000015106">
    <property type="component" value="Chromosome 1"/>
</dbReference>